<evidence type="ECO:0000256" key="3">
    <source>
        <dbReference type="ARBA" id="ARBA00006692"/>
    </source>
</evidence>
<dbReference type="InterPro" id="IPR003599">
    <property type="entry name" value="Ig_sub"/>
</dbReference>
<dbReference type="InterPro" id="IPR036116">
    <property type="entry name" value="FN3_sf"/>
</dbReference>
<dbReference type="InterPro" id="IPR003598">
    <property type="entry name" value="Ig_sub2"/>
</dbReference>
<dbReference type="Gene3D" id="2.60.40.10">
    <property type="entry name" value="Immunoglobulins"/>
    <property type="match status" value="8"/>
</dbReference>
<evidence type="ECO:0000256" key="2">
    <source>
        <dbReference type="ARBA" id="ARBA00004496"/>
    </source>
</evidence>
<feature type="domain" description="Fibronectin type-III" evidence="10">
    <location>
        <begin position="686"/>
        <end position="779"/>
    </location>
</feature>
<reference evidence="11" key="1">
    <citation type="submission" date="2014-12" db="EMBL/GenBank/DDBJ databases">
        <title>Insight into the proteome of Arion vulgaris.</title>
        <authorList>
            <person name="Aradska J."/>
            <person name="Bulat T."/>
            <person name="Smidak R."/>
            <person name="Sarate P."/>
            <person name="Gangsoo J."/>
            <person name="Sialana F."/>
            <person name="Bilban M."/>
            <person name="Lubec G."/>
        </authorList>
    </citation>
    <scope>NUCLEOTIDE SEQUENCE</scope>
    <source>
        <tissue evidence="11">Skin</tissue>
    </source>
</reference>
<dbReference type="SUPFAM" id="SSF49265">
    <property type="entry name" value="Fibronectin type III"/>
    <property type="match status" value="1"/>
</dbReference>
<dbReference type="FunFam" id="2.60.40.10:FF:000056">
    <property type="entry name" value="twitchin isoform X4"/>
    <property type="match status" value="2"/>
</dbReference>
<dbReference type="InterPro" id="IPR050964">
    <property type="entry name" value="Striated_Muscle_Regulatory"/>
</dbReference>
<evidence type="ECO:0000259" key="10">
    <source>
        <dbReference type="PROSITE" id="PS50853"/>
    </source>
</evidence>
<dbReference type="PRINTS" id="PR00014">
    <property type="entry name" value="FNTYPEIII"/>
</dbReference>
<dbReference type="EMBL" id="HACG01047847">
    <property type="protein sequence ID" value="CEK94712.1"/>
    <property type="molecule type" value="Transcribed_RNA"/>
</dbReference>
<accession>A0A0B7BP88</accession>
<dbReference type="PROSITE" id="PS50835">
    <property type="entry name" value="IG_LIKE"/>
    <property type="match status" value="6"/>
</dbReference>
<evidence type="ECO:0000256" key="1">
    <source>
        <dbReference type="ARBA" id="ARBA00004123"/>
    </source>
</evidence>
<dbReference type="CDD" id="cd00063">
    <property type="entry name" value="FN3"/>
    <property type="match status" value="2"/>
</dbReference>
<keyword evidence="4" id="KW-0963">Cytoplasm</keyword>
<evidence type="ECO:0008006" key="12">
    <source>
        <dbReference type="Google" id="ProtNLM"/>
    </source>
</evidence>
<dbReference type="InterPro" id="IPR013783">
    <property type="entry name" value="Ig-like_fold"/>
</dbReference>
<evidence type="ECO:0000259" key="9">
    <source>
        <dbReference type="PROSITE" id="PS50835"/>
    </source>
</evidence>
<comment type="subcellular location">
    <subcellularLocation>
        <location evidence="2">Cytoplasm</location>
    </subcellularLocation>
    <subcellularLocation>
        <location evidence="1">Nucleus</location>
    </subcellularLocation>
</comment>
<dbReference type="InterPro" id="IPR007110">
    <property type="entry name" value="Ig-like_dom"/>
</dbReference>
<evidence type="ECO:0000256" key="6">
    <source>
        <dbReference type="ARBA" id="ARBA00023157"/>
    </source>
</evidence>
<dbReference type="AlphaFoldDB" id="A0A0B7BP88"/>
<evidence type="ECO:0000256" key="5">
    <source>
        <dbReference type="ARBA" id="ARBA00022737"/>
    </source>
</evidence>
<name>A0A0B7BP88_9EUPU</name>
<evidence type="ECO:0000313" key="11">
    <source>
        <dbReference type="EMBL" id="CEK94712.1"/>
    </source>
</evidence>
<keyword evidence="5" id="KW-0677">Repeat</keyword>
<evidence type="ECO:0000256" key="8">
    <source>
        <dbReference type="ARBA" id="ARBA00023319"/>
    </source>
</evidence>
<evidence type="ECO:0000256" key="7">
    <source>
        <dbReference type="ARBA" id="ARBA00023242"/>
    </source>
</evidence>
<feature type="non-terminal residue" evidence="11">
    <location>
        <position position="930"/>
    </location>
</feature>
<dbReference type="FunFam" id="2.60.40.10:FF:000051">
    <property type="entry name" value="Uncharacterized protein, isoform J"/>
    <property type="match status" value="1"/>
</dbReference>
<dbReference type="Pfam" id="PF07679">
    <property type="entry name" value="I-set"/>
    <property type="match status" value="6"/>
</dbReference>
<organism evidence="11">
    <name type="scientific">Arion vulgaris</name>
    <dbReference type="NCBI Taxonomy" id="1028688"/>
    <lineage>
        <taxon>Eukaryota</taxon>
        <taxon>Metazoa</taxon>
        <taxon>Spiralia</taxon>
        <taxon>Lophotrochozoa</taxon>
        <taxon>Mollusca</taxon>
        <taxon>Gastropoda</taxon>
        <taxon>Heterobranchia</taxon>
        <taxon>Euthyneura</taxon>
        <taxon>Panpulmonata</taxon>
        <taxon>Eupulmonata</taxon>
        <taxon>Stylommatophora</taxon>
        <taxon>Helicina</taxon>
        <taxon>Arionoidea</taxon>
        <taxon>Arionidae</taxon>
        <taxon>Arion</taxon>
    </lineage>
</organism>
<gene>
    <name evidence="11" type="primary">ORF203160</name>
</gene>
<dbReference type="SMART" id="SM00060">
    <property type="entry name" value="FN3"/>
    <property type="match status" value="2"/>
</dbReference>
<feature type="domain" description="Ig-like" evidence="9">
    <location>
        <begin position="316"/>
        <end position="391"/>
    </location>
</feature>
<dbReference type="FunFam" id="2.60.40.10:FF:000050">
    <property type="entry name" value="Titin isoform B"/>
    <property type="match status" value="1"/>
</dbReference>
<feature type="non-terminal residue" evidence="11">
    <location>
        <position position="1"/>
    </location>
</feature>
<dbReference type="InterPro" id="IPR013098">
    <property type="entry name" value="Ig_I-set"/>
</dbReference>
<feature type="domain" description="Ig-like" evidence="9">
    <location>
        <begin position="225"/>
        <end position="301"/>
    </location>
</feature>
<dbReference type="Pfam" id="PF00041">
    <property type="entry name" value="fn3"/>
    <property type="match status" value="2"/>
</dbReference>
<dbReference type="PANTHER" id="PTHR13817:SF151">
    <property type="entry name" value="TITIN"/>
    <property type="match status" value="1"/>
</dbReference>
<feature type="domain" description="Ig-like" evidence="9">
    <location>
        <begin position="30"/>
        <end position="119"/>
    </location>
</feature>
<dbReference type="InterPro" id="IPR003961">
    <property type="entry name" value="FN3_dom"/>
</dbReference>
<dbReference type="GO" id="GO:0030017">
    <property type="term" value="C:sarcomere"/>
    <property type="evidence" value="ECO:0007669"/>
    <property type="project" value="UniProtKB-ARBA"/>
</dbReference>
<feature type="domain" description="Fibronectin type-III" evidence="10">
    <location>
        <begin position="785"/>
        <end position="881"/>
    </location>
</feature>
<keyword evidence="8" id="KW-0393">Immunoglobulin domain</keyword>
<dbReference type="PROSITE" id="PS50853">
    <property type="entry name" value="FN3"/>
    <property type="match status" value="2"/>
</dbReference>
<proteinExistence type="inferred from homology"/>
<sequence>TIPQTLDTYFTILYNFQQDGKKPLRLGDGPTLKEKPTNQVVVEGDDLKLTVTVDPNGQPAPIIRFYRGTRELKDDSRVTVNVNGLSSTLGIKRTRQTDEAKYTVNVESDGAITDTATFSVFIKDPKDSALDYRALLKHREQKKTKEEEVEEDWGALKPVDKKGRRLSQIEVMKMSLKKVDAGSDSEEEKQRAGKKDAYSREFRAEYEHEGTDVSVSVAASEEKEPDKFNVEMEDIKALEGTPSVTFIAQFCKPDAKVKWFKNKLEIFHGHKYHFEANHDDYQLTVNVVKLEDGGKYSCQINEATVSAWLYVEAKEPEYYFTQKLPETYKVHRKKNGLLECFVSDPRARVKWMRGDEVLEYTPGKYEIQRRENRCFMRIVDAQTEDEDTYSCECGGAKTVANVHVVEPEWEFMKKLEDVEAVEREKATMECDVSDPEADVTWLREGKELKAGGKYEFVKEGLKRRLIVKNCSIKDDGKYICRLLDQETKAELYVSPDVKFMKKLTDKNCKEKETVTLEVKATNPHKHPFKWLRNGEPINVDSPKYEVNQKGEIYKLTVKDVDLSDSAEYTIQIGDRPNRCNVNVQPLPRPPKIDASKVKDIFVKKGDLIEVNVPFDGAPIPRALWSKDGKHIDEGNLDTLTEPKNTRLRIPAAQRSDTGVYELTLSNEAGEDKVPVKIMVMDAPGHPEGPLEVVDIFANRCALLWDKPKDDGGAPITHYIVEKMDISDGDWQKVCETDDLEVDVSDLEPGHRYQFRVSAVNSEGVSEPLPSAGSILAKDPWDPTSPPGEPIVIDYDKDYAEIEWDPPKHENGAPVSGYTVEFREKGENEKDWKKGVDIGPENKATVKGLKENKEYEFRVIANNKAGPSEPSECSEPVLCKSRKVKPRIDQRTVPQSIRIKVGQKFTLGPISFIGEPTPQVSWVVKNLGPKG</sequence>
<comment type="similarity">
    <text evidence="3">Belongs to the protein kinase superfamily. CAMK Ser/Thr protein kinase family.</text>
</comment>
<feature type="domain" description="Ig-like" evidence="9">
    <location>
        <begin position="590"/>
        <end position="678"/>
    </location>
</feature>
<dbReference type="InterPro" id="IPR036179">
    <property type="entry name" value="Ig-like_dom_sf"/>
</dbReference>
<dbReference type="SMART" id="SM00408">
    <property type="entry name" value="IGc2"/>
    <property type="match status" value="5"/>
</dbReference>
<dbReference type="SMART" id="SM00409">
    <property type="entry name" value="IG"/>
    <property type="match status" value="6"/>
</dbReference>
<feature type="domain" description="Ig-like" evidence="9">
    <location>
        <begin position="495"/>
        <end position="569"/>
    </location>
</feature>
<dbReference type="PANTHER" id="PTHR13817">
    <property type="entry name" value="TITIN"/>
    <property type="match status" value="1"/>
</dbReference>
<dbReference type="SUPFAM" id="SSF48726">
    <property type="entry name" value="Immunoglobulin"/>
    <property type="match status" value="6"/>
</dbReference>
<keyword evidence="6" id="KW-1015">Disulfide bond</keyword>
<dbReference type="GO" id="GO:0005634">
    <property type="term" value="C:nucleus"/>
    <property type="evidence" value="ECO:0007669"/>
    <property type="project" value="UniProtKB-SubCell"/>
</dbReference>
<keyword evidence="7" id="KW-0539">Nucleus</keyword>
<feature type="domain" description="Ig-like" evidence="9">
    <location>
        <begin position="407"/>
        <end position="494"/>
    </location>
</feature>
<protein>
    <recommendedName>
        <fullName evidence="12">Immunoglobulin I-set domain protein</fullName>
    </recommendedName>
</protein>
<dbReference type="CDD" id="cd00096">
    <property type="entry name" value="Ig"/>
    <property type="match status" value="1"/>
</dbReference>
<evidence type="ECO:0000256" key="4">
    <source>
        <dbReference type="ARBA" id="ARBA00022490"/>
    </source>
</evidence>